<feature type="signal peptide" evidence="2">
    <location>
        <begin position="1"/>
        <end position="24"/>
    </location>
</feature>
<dbReference type="Proteomes" id="UP001302249">
    <property type="component" value="Chromosome"/>
</dbReference>
<evidence type="ECO:0000313" key="4">
    <source>
        <dbReference type="Proteomes" id="UP001302249"/>
    </source>
</evidence>
<dbReference type="Pfam" id="PF07396">
    <property type="entry name" value="Porin_O_P"/>
    <property type="match status" value="1"/>
</dbReference>
<dbReference type="EMBL" id="CP135076">
    <property type="protein sequence ID" value="WNO53633.1"/>
    <property type="molecule type" value="Genomic_DNA"/>
</dbReference>
<feature type="region of interest" description="Disordered" evidence="1">
    <location>
        <begin position="483"/>
        <end position="503"/>
    </location>
</feature>
<evidence type="ECO:0000256" key="1">
    <source>
        <dbReference type="SAM" id="MobiDB-lite"/>
    </source>
</evidence>
<dbReference type="InterPro" id="IPR010870">
    <property type="entry name" value="Porin_O/P"/>
</dbReference>
<gene>
    <name evidence="3" type="ORF">RPR59_14540</name>
</gene>
<reference evidence="3 4" key="1">
    <citation type="submission" date="2023-09" db="EMBL/GenBank/DDBJ databases">
        <authorList>
            <person name="Rey-Velasco X."/>
        </authorList>
    </citation>
    <scope>NUCLEOTIDE SEQUENCE [LARGE SCALE GENOMIC DNA]</scope>
    <source>
        <strain evidence="3 4">W311</strain>
    </source>
</reference>
<organism evidence="3 4">
    <name type="scientific">Stakelama saccharophila</name>
    <dbReference type="NCBI Taxonomy" id="3075605"/>
    <lineage>
        <taxon>Bacteria</taxon>
        <taxon>Pseudomonadati</taxon>
        <taxon>Pseudomonadota</taxon>
        <taxon>Alphaproteobacteria</taxon>
        <taxon>Sphingomonadales</taxon>
        <taxon>Sphingomonadaceae</taxon>
        <taxon>Stakelama</taxon>
    </lineage>
</organism>
<sequence length="503" mass="54762">MSGVHKYALAVSAVALIAANPASAQERADVEKLIDLVKQQQSQIADLKARLEKLEAEQQASAASAAAAPTGTAQATPPTALSAKQQQQAAIDAQVQNAVADSQSSETAAMQAQLAQLAANSERGVDVRWRTGGPAFESKDGFFTFRPRGDFLFDFSHTWGSDFADRNITGTEIRDVRLGMEGSVGKIGYKVDVGFDHNDVHLKEAYLSYDAKLFGNTTEFYVGQRLEDRSIEGSTTKRRIPFMERNAVATVGAPDLGFFNTGVLAKMIGPNWHISVSASGDGVTNEGDESDSYAFFARGHWNPIKTNTGFVHLGAWGWTEYLGSDADSINEFPDIAQHFNTNLHVSASSIDGTIRDHAYGLEAGGVFHNLYAFGEYTDRFIRANDDPSAHQKAYSLYGGWMITGEDPSFSTRSGIWGSTKVIDPVTSGGTGAFELAGRYDNYDFSDERRGGIGHSWTLGVNWYLNNWARLMVNYVRWHTDNQVSAQKGPDSGNSIGVRSQISF</sequence>
<accession>A0ABZ0B9U8</accession>
<keyword evidence="2" id="KW-0732">Signal</keyword>
<evidence type="ECO:0000313" key="3">
    <source>
        <dbReference type="EMBL" id="WNO53633.1"/>
    </source>
</evidence>
<name>A0ABZ0B9U8_9SPHN</name>
<feature type="chain" id="PRO_5047313863" evidence="2">
    <location>
        <begin position="25"/>
        <end position="503"/>
    </location>
</feature>
<dbReference type="InterPro" id="IPR023614">
    <property type="entry name" value="Porin_dom_sf"/>
</dbReference>
<keyword evidence="4" id="KW-1185">Reference proteome</keyword>
<dbReference type="Gene3D" id="2.40.160.10">
    <property type="entry name" value="Porin"/>
    <property type="match status" value="1"/>
</dbReference>
<proteinExistence type="predicted"/>
<dbReference type="SUPFAM" id="SSF56935">
    <property type="entry name" value="Porins"/>
    <property type="match status" value="1"/>
</dbReference>
<feature type="region of interest" description="Disordered" evidence="1">
    <location>
        <begin position="62"/>
        <end position="86"/>
    </location>
</feature>
<dbReference type="RefSeq" id="WP_313915271.1">
    <property type="nucleotide sequence ID" value="NZ_CP135076.1"/>
</dbReference>
<protein>
    <submittedName>
        <fullName evidence="3">Porin</fullName>
    </submittedName>
</protein>
<evidence type="ECO:0000256" key="2">
    <source>
        <dbReference type="SAM" id="SignalP"/>
    </source>
</evidence>